<evidence type="ECO:0000256" key="1">
    <source>
        <dbReference type="SAM" id="MobiDB-lite"/>
    </source>
</evidence>
<proteinExistence type="predicted"/>
<evidence type="ECO:0000313" key="2">
    <source>
        <dbReference type="EMBL" id="XAH73651.1"/>
    </source>
</evidence>
<evidence type="ECO:0008006" key="4">
    <source>
        <dbReference type="Google" id="ProtNLM"/>
    </source>
</evidence>
<name>A0ABZ3EWI8_9FIRM</name>
<dbReference type="InterPro" id="IPR028994">
    <property type="entry name" value="Integrin_alpha_N"/>
</dbReference>
<protein>
    <recommendedName>
        <fullName evidence="4">VCBS repeat protein</fullName>
    </recommendedName>
</protein>
<feature type="compositionally biased region" description="Polar residues" evidence="1">
    <location>
        <begin position="24"/>
        <end position="50"/>
    </location>
</feature>
<accession>A0ABZ3EWI8</accession>
<dbReference type="EMBL" id="CP146256">
    <property type="protein sequence ID" value="XAH73651.1"/>
    <property type="molecule type" value="Genomic_DNA"/>
</dbReference>
<dbReference type="Proteomes" id="UP001451571">
    <property type="component" value="Chromosome"/>
</dbReference>
<reference evidence="2 3" key="1">
    <citation type="submission" date="2024-02" db="EMBL/GenBank/DDBJ databases">
        <title>Bacterial strain from lacustrine sediment.</title>
        <authorList>
            <person name="Petit C."/>
            <person name="Fadhlaoui K."/>
        </authorList>
    </citation>
    <scope>NUCLEOTIDE SEQUENCE [LARGE SCALE GENOMIC DNA]</scope>
    <source>
        <strain evidence="2 3">IPX-CK</strain>
    </source>
</reference>
<dbReference type="RefSeq" id="WP_342757255.1">
    <property type="nucleotide sequence ID" value="NZ_CP146256.1"/>
</dbReference>
<evidence type="ECO:0000313" key="3">
    <source>
        <dbReference type="Proteomes" id="UP001451571"/>
    </source>
</evidence>
<dbReference type="SUPFAM" id="SSF69318">
    <property type="entry name" value="Integrin alpha N-terminal domain"/>
    <property type="match status" value="1"/>
</dbReference>
<feature type="region of interest" description="Disordered" evidence="1">
    <location>
        <begin position="23"/>
        <end position="52"/>
    </location>
</feature>
<organism evidence="2 3">
    <name type="scientific">Kineothrix sedimenti</name>
    <dbReference type="NCBI Taxonomy" id="3123317"/>
    <lineage>
        <taxon>Bacteria</taxon>
        <taxon>Bacillati</taxon>
        <taxon>Bacillota</taxon>
        <taxon>Clostridia</taxon>
        <taxon>Lachnospirales</taxon>
        <taxon>Lachnospiraceae</taxon>
        <taxon>Kineothrix</taxon>
    </lineage>
</organism>
<sequence length="433" mass="48610">MKKFMFIFGLMITLAGCGDEKSAQQEPSAIQEDTGQTILPENPPENSQGISDIPGIIEDQTFEVTLDDWGEVTFASIAPDGENTRDVTFKLLKGGQEIYTFPENVTDNFDGVSAVAFKDYNEDGKTDVIAVVRYKDEGNTWNQVKVFLQENPDNMFYLDYDLGGYILEQETENGPAFYRDVFLEEYLQKQGLTDSVPSVMGTWQGYAEYVAGLNGELSSDRQIQIFAEQVEKWATDIEYADDLYCFALAELDYDGMIDLIISNCGGTGVFSYNRFYEINPEGNIEELGTNFIEGNSQVDIITDEVTVYSSFSADGMQDYYILGDFAKVGPNEYHEDIRALNVVNDVVMETPLVNKDTVYGGEDYIGETAYTDSSGKSITEEEYNNFAQTYFEGLGLQKKTASFDWMDVKDLQGLNTDQIIAMLSESYRNFGIK</sequence>
<gene>
    <name evidence="2" type="ORF">V6984_19455</name>
</gene>
<keyword evidence="3" id="KW-1185">Reference proteome</keyword>
<dbReference type="PROSITE" id="PS51257">
    <property type="entry name" value="PROKAR_LIPOPROTEIN"/>
    <property type="match status" value="1"/>
</dbReference>